<evidence type="ECO:0000313" key="2">
    <source>
        <dbReference type="EMBL" id="EMA38607.1"/>
    </source>
</evidence>
<keyword evidence="3" id="KW-1185">Reference proteome</keyword>
<dbReference type="AlphaFoldDB" id="M0LYF5"/>
<proteinExistence type="predicted"/>
<evidence type="ECO:0008006" key="4">
    <source>
        <dbReference type="Google" id="ProtNLM"/>
    </source>
</evidence>
<gene>
    <name evidence="2" type="ORF">C447_09127</name>
</gene>
<reference evidence="2 3" key="1">
    <citation type="journal article" date="2014" name="PLoS Genet.">
        <title>Phylogenetically driven sequencing of extremely halophilic archaea reveals strategies for static and dynamic osmo-response.</title>
        <authorList>
            <person name="Becker E.A."/>
            <person name="Seitzer P.M."/>
            <person name="Tritt A."/>
            <person name="Larsen D."/>
            <person name="Krusor M."/>
            <person name="Yao A.I."/>
            <person name="Wu D."/>
            <person name="Madern D."/>
            <person name="Eisen J.A."/>
            <person name="Darling A.E."/>
            <person name="Facciotti M.T."/>
        </authorList>
    </citation>
    <scope>NUCLEOTIDE SEQUENCE [LARGE SCALE GENOMIC DNA]</scope>
    <source>
        <strain evidence="2 3">100A6</strain>
    </source>
</reference>
<accession>M0LYF5</accession>
<dbReference type="EMBL" id="AOMB01000026">
    <property type="protein sequence ID" value="EMA38607.1"/>
    <property type="molecule type" value="Genomic_DNA"/>
</dbReference>
<organism evidence="2 3">
    <name type="scientific">Halococcus hamelinensis 100A6</name>
    <dbReference type="NCBI Taxonomy" id="1132509"/>
    <lineage>
        <taxon>Archaea</taxon>
        <taxon>Methanobacteriati</taxon>
        <taxon>Methanobacteriota</taxon>
        <taxon>Stenosarchaea group</taxon>
        <taxon>Halobacteria</taxon>
        <taxon>Halobacteriales</taxon>
        <taxon>Halococcaceae</taxon>
        <taxon>Halococcus</taxon>
    </lineage>
</organism>
<feature type="region of interest" description="Disordered" evidence="1">
    <location>
        <begin position="1"/>
        <end position="47"/>
    </location>
</feature>
<dbReference type="Proteomes" id="UP000011566">
    <property type="component" value="Unassembled WGS sequence"/>
</dbReference>
<protein>
    <recommendedName>
        <fullName evidence="4">Twin-arginine translocation signal domain-containing protein</fullName>
    </recommendedName>
</protein>
<comment type="caution">
    <text evidence="2">The sequence shown here is derived from an EMBL/GenBank/DDBJ whole genome shotgun (WGS) entry which is preliminary data.</text>
</comment>
<evidence type="ECO:0000313" key="3">
    <source>
        <dbReference type="Proteomes" id="UP000011566"/>
    </source>
</evidence>
<name>M0LYF5_9EURY</name>
<sequence>MERNEFHFTGIETSLVRAGEHQDEPLPENMTQNNHRRSKEAGSNTTRRRFLQTATVAGTGLATGCLGVASGTGTTLTMGYQP</sequence>
<evidence type="ECO:0000256" key="1">
    <source>
        <dbReference type="SAM" id="MobiDB-lite"/>
    </source>
</evidence>
<dbReference type="PATRIC" id="fig|1132509.6.peg.2063"/>
<feature type="non-terminal residue" evidence="2">
    <location>
        <position position="82"/>
    </location>
</feature>